<dbReference type="eggNOG" id="KOG3804">
    <property type="taxonomic scope" value="Eukaryota"/>
</dbReference>
<accession>A0A067R0P8</accession>
<dbReference type="CDD" id="cd08536">
    <property type="entry name" value="SAM_PNT-Mae"/>
    <property type="match status" value="1"/>
</dbReference>
<dbReference type="FunFam" id="1.10.150.50:FF:000061">
    <property type="entry name" value="Ets DNA-binding protein pokkuri"/>
    <property type="match status" value="1"/>
</dbReference>
<evidence type="ECO:0000313" key="3">
    <source>
        <dbReference type="Proteomes" id="UP000027135"/>
    </source>
</evidence>
<dbReference type="SMART" id="SM00251">
    <property type="entry name" value="SAM_PNT"/>
    <property type="match status" value="1"/>
</dbReference>
<dbReference type="Proteomes" id="UP000027135">
    <property type="component" value="Unassembled WGS sequence"/>
</dbReference>
<dbReference type="Pfam" id="PF02198">
    <property type="entry name" value="SAM_PNT"/>
    <property type="match status" value="1"/>
</dbReference>
<dbReference type="OMA" id="MSMDMFV"/>
<evidence type="ECO:0000259" key="1">
    <source>
        <dbReference type="PROSITE" id="PS51433"/>
    </source>
</evidence>
<gene>
    <name evidence="2" type="ORF">L798_13564</name>
</gene>
<keyword evidence="3" id="KW-1185">Reference proteome</keyword>
<reference evidence="2 3" key="1">
    <citation type="journal article" date="2014" name="Nat. Commun.">
        <title>Molecular traces of alternative social organization in a termite genome.</title>
        <authorList>
            <person name="Terrapon N."/>
            <person name="Li C."/>
            <person name="Robertson H.M."/>
            <person name="Ji L."/>
            <person name="Meng X."/>
            <person name="Booth W."/>
            <person name="Chen Z."/>
            <person name="Childers C.P."/>
            <person name="Glastad K.M."/>
            <person name="Gokhale K."/>
            <person name="Gowin J."/>
            <person name="Gronenberg W."/>
            <person name="Hermansen R.A."/>
            <person name="Hu H."/>
            <person name="Hunt B.G."/>
            <person name="Huylmans A.K."/>
            <person name="Khalil S.M."/>
            <person name="Mitchell R.D."/>
            <person name="Munoz-Torres M.C."/>
            <person name="Mustard J.A."/>
            <person name="Pan H."/>
            <person name="Reese J.T."/>
            <person name="Scharf M.E."/>
            <person name="Sun F."/>
            <person name="Vogel H."/>
            <person name="Xiao J."/>
            <person name="Yang W."/>
            <person name="Yang Z."/>
            <person name="Yang Z."/>
            <person name="Zhou J."/>
            <person name="Zhu J."/>
            <person name="Brent C.S."/>
            <person name="Elsik C.G."/>
            <person name="Goodisman M.A."/>
            <person name="Liberles D.A."/>
            <person name="Roe R.M."/>
            <person name="Vargo E.L."/>
            <person name="Vilcinskas A."/>
            <person name="Wang J."/>
            <person name="Bornberg-Bauer E."/>
            <person name="Korb J."/>
            <person name="Zhang G."/>
            <person name="Liebig J."/>
        </authorList>
    </citation>
    <scope>NUCLEOTIDE SEQUENCE [LARGE SCALE GENOMIC DNA]</scope>
    <source>
        <tissue evidence="2">Whole organism</tissue>
    </source>
</reference>
<dbReference type="InterPro" id="IPR003118">
    <property type="entry name" value="Pointed_dom"/>
</dbReference>
<dbReference type="AlphaFoldDB" id="A0A067R0P8"/>
<keyword evidence="2" id="KW-0238">DNA-binding</keyword>
<dbReference type="EMBL" id="KK853026">
    <property type="protein sequence ID" value="KDR12312.1"/>
    <property type="molecule type" value="Genomic_DNA"/>
</dbReference>
<dbReference type="InParanoid" id="A0A067R0P8"/>
<name>A0A067R0P8_ZOONE</name>
<evidence type="ECO:0000313" key="2">
    <source>
        <dbReference type="EMBL" id="KDR12312.1"/>
    </source>
</evidence>
<dbReference type="Gene3D" id="1.10.150.50">
    <property type="entry name" value="Transcription Factor, Ets-1"/>
    <property type="match status" value="1"/>
</dbReference>
<dbReference type="GO" id="GO:0043565">
    <property type="term" value="F:sequence-specific DNA binding"/>
    <property type="evidence" value="ECO:0007669"/>
    <property type="project" value="InterPro"/>
</dbReference>
<sequence length="101" mass="11969">MQAEMMYEAQHWEWREPQISEHGPPYLPKDPRSWSRDDVARWLRDMATLHQLPQVPIDRFLMNGKALCLMSMDMFLARVPLGGKLLYKDFQLRLGKAMYTS</sequence>
<protein>
    <submittedName>
        <fullName evidence="2">Ets DNA-binding protein pokkuri</fullName>
    </submittedName>
</protein>
<dbReference type="InterPro" id="IPR013761">
    <property type="entry name" value="SAM/pointed_sf"/>
</dbReference>
<feature type="domain" description="PNT" evidence="1">
    <location>
        <begin position="13"/>
        <end position="97"/>
    </location>
</feature>
<dbReference type="PROSITE" id="PS51433">
    <property type="entry name" value="PNT"/>
    <property type="match status" value="1"/>
</dbReference>
<organism evidence="2 3">
    <name type="scientific">Zootermopsis nevadensis</name>
    <name type="common">Dampwood termite</name>
    <dbReference type="NCBI Taxonomy" id="136037"/>
    <lineage>
        <taxon>Eukaryota</taxon>
        <taxon>Metazoa</taxon>
        <taxon>Ecdysozoa</taxon>
        <taxon>Arthropoda</taxon>
        <taxon>Hexapoda</taxon>
        <taxon>Insecta</taxon>
        <taxon>Pterygota</taxon>
        <taxon>Neoptera</taxon>
        <taxon>Polyneoptera</taxon>
        <taxon>Dictyoptera</taxon>
        <taxon>Blattodea</taxon>
        <taxon>Blattoidea</taxon>
        <taxon>Termitoidae</taxon>
        <taxon>Termopsidae</taxon>
        <taxon>Zootermopsis</taxon>
    </lineage>
</organism>
<dbReference type="SUPFAM" id="SSF47769">
    <property type="entry name" value="SAM/Pointed domain"/>
    <property type="match status" value="1"/>
</dbReference>
<proteinExistence type="predicted"/>
<dbReference type="STRING" id="136037.A0A067R0P8"/>